<protein>
    <submittedName>
        <fullName evidence="2">Uncharacterized protein</fullName>
    </submittedName>
</protein>
<dbReference type="Proteomes" id="UP000828390">
    <property type="component" value="Unassembled WGS sequence"/>
</dbReference>
<name>A0A9D4CDM0_DREPO</name>
<keyword evidence="3" id="KW-1185">Reference proteome</keyword>
<evidence type="ECO:0000313" key="3">
    <source>
        <dbReference type="Proteomes" id="UP000828390"/>
    </source>
</evidence>
<feature type="region of interest" description="Disordered" evidence="1">
    <location>
        <begin position="14"/>
        <end position="42"/>
    </location>
</feature>
<organism evidence="2 3">
    <name type="scientific">Dreissena polymorpha</name>
    <name type="common">Zebra mussel</name>
    <name type="synonym">Mytilus polymorpha</name>
    <dbReference type="NCBI Taxonomy" id="45954"/>
    <lineage>
        <taxon>Eukaryota</taxon>
        <taxon>Metazoa</taxon>
        <taxon>Spiralia</taxon>
        <taxon>Lophotrochozoa</taxon>
        <taxon>Mollusca</taxon>
        <taxon>Bivalvia</taxon>
        <taxon>Autobranchia</taxon>
        <taxon>Heteroconchia</taxon>
        <taxon>Euheterodonta</taxon>
        <taxon>Imparidentia</taxon>
        <taxon>Neoheterodontei</taxon>
        <taxon>Myida</taxon>
        <taxon>Dreissenoidea</taxon>
        <taxon>Dreissenidae</taxon>
        <taxon>Dreissena</taxon>
    </lineage>
</organism>
<evidence type="ECO:0000256" key="1">
    <source>
        <dbReference type="SAM" id="MobiDB-lite"/>
    </source>
</evidence>
<reference evidence="2" key="1">
    <citation type="journal article" date="2019" name="bioRxiv">
        <title>The Genome of the Zebra Mussel, Dreissena polymorpha: A Resource for Invasive Species Research.</title>
        <authorList>
            <person name="McCartney M.A."/>
            <person name="Auch B."/>
            <person name="Kono T."/>
            <person name="Mallez S."/>
            <person name="Zhang Y."/>
            <person name="Obille A."/>
            <person name="Becker A."/>
            <person name="Abrahante J.E."/>
            <person name="Garbe J."/>
            <person name="Badalamenti J.P."/>
            <person name="Herman A."/>
            <person name="Mangelson H."/>
            <person name="Liachko I."/>
            <person name="Sullivan S."/>
            <person name="Sone E.D."/>
            <person name="Koren S."/>
            <person name="Silverstein K.A.T."/>
            <person name="Beckman K.B."/>
            <person name="Gohl D.M."/>
        </authorList>
    </citation>
    <scope>NUCLEOTIDE SEQUENCE</scope>
    <source>
        <strain evidence="2">Duluth1</strain>
        <tissue evidence="2">Whole animal</tissue>
    </source>
</reference>
<proteinExistence type="predicted"/>
<dbReference type="EMBL" id="JAIWYP010000013">
    <property type="protein sequence ID" value="KAH3721747.1"/>
    <property type="molecule type" value="Genomic_DNA"/>
</dbReference>
<gene>
    <name evidence="2" type="ORF">DPMN_064695</name>
</gene>
<dbReference type="AlphaFoldDB" id="A0A9D4CDM0"/>
<feature type="compositionally biased region" description="Polar residues" evidence="1">
    <location>
        <begin position="19"/>
        <end position="37"/>
    </location>
</feature>
<comment type="caution">
    <text evidence="2">The sequence shown here is derived from an EMBL/GenBank/DDBJ whole genome shotgun (WGS) entry which is preliminary data.</text>
</comment>
<accession>A0A9D4CDM0</accession>
<sequence>MKVNENALVVNNEPLATGHNENYSNASKVNTKPNKQTAKANLEQAQQQLAACKARIHMLETENQDLQNTVMLLRHNSANRDHQ</sequence>
<reference evidence="2" key="2">
    <citation type="submission" date="2020-11" db="EMBL/GenBank/DDBJ databases">
        <authorList>
            <person name="McCartney M.A."/>
            <person name="Auch B."/>
            <person name="Kono T."/>
            <person name="Mallez S."/>
            <person name="Becker A."/>
            <person name="Gohl D.M."/>
            <person name="Silverstein K.A.T."/>
            <person name="Koren S."/>
            <person name="Bechman K.B."/>
            <person name="Herman A."/>
            <person name="Abrahante J.E."/>
            <person name="Garbe J."/>
        </authorList>
    </citation>
    <scope>NUCLEOTIDE SEQUENCE</scope>
    <source>
        <strain evidence="2">Duluth1</strain>
        <tissue evidence="2">Whole animal</tissue>
    </source>
</reference>
<evidence type="ECO:0000313" key="2">
    <source>
        <dbReference type="EMBL" id="KAH3721747.1"/>
    </source>
</evidence>